<evidence type="ECO:0000313" key="1">
    <source>
        <dbReference type="EMBL" id="SVB95652.1"/>
    </source>
</evidence>
<reference evidence="1" key="1">
    <citation type="submission" date="2018-05" db="EMBL/GenBank/DDBJ databases">
        <authorList>
            <person name="Lanie J.A."/>
            <person name="Ng W.-L."/>
            <person name="Kazmierczak K.M."/>
            <person name="Andrzejewski T.M."/>
            <person name="Davidsen T.M."/>
            <person name="Wayne K.J."/>
            <person name="Tettelin H."/>
            <person name="Glass J.I."/>
            <person name="Rusch D."/>
            <person name="Podicherti R."/>
            <person name="Tsui H.-C.T."/>
            <person name="Winkler M.E."/>
        </authorList>
    </citation>
    <scope>NUCLEOTIDE SEQUENCE</scope>
</reference>
<dbReference type="EMBL" id="UINC01065708">
    <property type="protein sequence ID" value="SVB95652.1"/>
    <property type="molecule type" value="Genomic_DNA"/>
</dbReference>
<dbReference type="AlphaFoldDB" id="A0A382I8L6"/>
<protein>
    <submittedName>
        <fullName evidence="1">Uncharacterized protein</fullName>
    </submittedName>
</protein>
<accession>A0A382I8L6</accession>
<organism evidence="1">
    <name type="scientific">marine metagenome</name>
    <dbReference type="NCBI Taxonomy" id="408172"/>
    <lineage>
        <taxon>unclassified sequences</taxon>
        <taxon>metagenomes</taxon>
        <taxon>ecological metagenomes</taxon>
    </lineage>
</organism>
<gene>
    <name evidence="1" type="ORF">METZ01_LOCUS248506</name>
</gene>
<name>A0A382I8L6_9ZZZZ</name>
<feature type="non-terminal residue" evidence="1">
    <location>
        <position position="1"/>
    </location>
</feature>
<sequence length="79" mass="9618">PRLIDIEIYLFLHERKLRRLHHADACIVNNDNEKSLKFHNLPDMKHDYIHNVLLSFYSPFKSFVLFYTHTNHHQQFVNS</sequence>
<proteinExistence type="predicted"/>